<evidence type="ECO:0000313" key="3">
    <source>
        <dbReference type="EMBL" id="GFN91702.1"/>
    </source>
</evidence>
<feature type="chain" id="PRO_5043528502" evidence="2">
    <location>
        <begin position="19"/>
        <end position="137"/>
    </location>
</feature>
<keyword evidence="2" id="KW-0732">Signal</keyword>
<sequence>MSLAQFLYLLTVTAFCTATAPPLAGTRLYYSWMPGAVVGSALTNKDNACACYVRLNCPLPDSSQLQGTLDRQMKDGTTIGSGGGDGGDSGGDVAGKESQNPLAHLTDQMVVLPLRSARVKSAKKPKTIRCVAQNKPP</sequence>
<dbReference type="EMBL" id="BLXT01002163">
    <property type="protein sequence ID" value="GFN91702.1"/>
    <property type="molecule type" value="Genomic_DNA"/>
</dbReference>
<dbReference type="AlphaFoldDB" id="A0AAV3ZBA2"/>
<gene>
    <name evidence="3" type="ORF">PoB_001820800</name>
</gene>
<accession>A0AAV3ZBA2</accession>
<feature type="region of interest" description="Disordered" evidence="1">
    <location>
        <begin position="69"/>
        <end position="107"/>
    </location>
</feature>
<protein>
    <submittedName>
        <fullName evidence="3">Uncharacterized protein</fullName>
    </submittedName>
</protein>
<reference evidence="3 4" key="1">
    <citation type="journal article" date="2021" name="Elife">
        <title>Chloroplast acquisition without the gene transfer in kleptoplastic sea slugs, Plakobranchus ocellatus.</title>
        <authorList>
            <person name="Maeda T."/>
            <person name="Takahashi S."/>
            <person name="Yoshida T."/>
            <person name="Shimamura S."/>
            <person name="Takaki Y."/>
            <person name="Nagai Y."/>
            <person name="Toyoda A."/>
            <person name="Suzuki Y."/>
            <person name="Arimoto A."/>
            <person name="Ishii H."/>
            <person name="Satoh N."/>
            <person name="Nishiyama T."/>
            <person name="Hasebe M."/>
            <person name="Maruyama T."/>
            <person name="Minagawa J."/>
            <person name="Obokata J."/>
            <person name="Shigenobu S."/>
        </authorList>
    </citation>
    <scope>NUCLEOTIDE SEQUENCE [LARGE SCALE GENOMIC DNA]</scope>
</reference>
<evidence type="ECO:0000256" key="2">
    <source>
        <dbReference type="SAM" id="SignalP"/>
    </source>
</evidence>
<proteinExistence type="predicted"/>
<organism evidence="3 4">
    <name type="scientific">Plakobranchus ocellatus</name>
    <dbReference type="NCBI Taxonomy" id="259542"/>
    <lineage>
        <taxon>Eukaryota</taxon>
        <taxon>Metazoa</taxon>
        <taxon>Spiralia</taxon>
        <taxon>Lophotrochozoa</taxon>
        <taxon>Mollusca</taxon>
        <taxon>Gastropoda</taxon>
        <taxon>Heterobranchia</taxon>
        <taxon>Euthyneura</taxon>
        <taxon>Panpulmonata</taxon>
        <taxon>Sacoglossa</taxon>
        <taxon>Placobranchoidea</taxon>
        <taxon>Plakobranchidae</taxon>
        <taxon>Plakobranchus</taxon>
    </lineage>
</organism>
<feature type="compositionally biased region" description="Gly residues" evidence="1">
    <location>
        <begin position="79"/>
        <end position="93"/>
    </location>
</feature>
<comment type="caution">
    <text evidence="3">The sequence shown here is derived from an EMBL/GenBank/DDBJ whole genome shotgun (WGS) entry which is preliminary data.</text>
</comment>
<evidence type="ECO:0000256" key="1">
    <source>
        <dbReference type="SAM" id="MobiDB-lite"/>
    </source>
</evidence>
<dbReference type="Proteomes" id="UP000735302">
    <property type="component" value="Unassembled WGS sequence"/>
</dbReference>
<keyword evidence="4" id="KW-1185">Reference proteome</keyword>
<name>A0AAV3ZBA2_9GAST</name>
<evidence type="ECO:0000313" key="4">
    <source>
        <dbReference type="Proteomes" id="UP000735302"/>
    </source>
</evidence>
<feature type="signal peptide" evidence="2">
    <location>
        <begin position="1"/>
        <end position="18"/>
    </location>
</feature>